<evidence type="ECO:0000313" key="1">
    <source>
        <dbReference type="EMBL" id="MBT0964202.1"/>
    </source>
</evidence>
<dbReference type="EMBL" id="JAEKFT010000066">
    <property type="protein sequence ID" value="MBT0964202.1"/>
    <property type="molecule type" value="Genomic_DNA"/>
</dbReference>
<organism evidence="1 2">
    <name type="scientific">Denitromonas iodatirespirans</name>
    <dbReference type="NCBI Taxonomy" id="2795389"/>
    <lineage>
        <taxon>Bacteria</taxon>
        <taxon>Pseudomonadati</taxon>
        <taxon>Pseudomonadota</taxon>
        <taxon>Betaproteobacteria</taxon>
        <taxon>Rhodocyclales</taxon>
        <taxon>Zoogloeaceae</taxon>
        <taxon>Denitromonas</taxon>
    </lineage>
</organism>
<dbReference type="Proteomes" id="UP000694660">
    <property type="component" value="Unassembled WGS sequence"/>
</dbReference>
<keyword evidence="2" id="KW-1185">Reference proteome</keyword>
<comment type="caution">
    <text evidence="1">The sequence shown here is derived from an EMBL/GenBank/DDBJ whole genome shotgun (WGS) entry which is preliminary data.</text>
</comment>
<proteinExistence type="predicted"/>
<protein>
    <submittedName>
        <fullName evidence="1">Uncharacterized protein</fullName>
    </submittedName>
</protein>
<sequence>MKKHSMGKSACLKEMQDKGNPKTVISEIASHGGAYIIVSGKDDCTDKMLSDRLDGMRDAIAPLKAKDQLHIDFYGRDRLSTWLRRHPGVALWARSRLGKPLAGWRPYERWAATPTDQDDVFLIDDHPCVTDANSNLKETQTVSMGIQLTRDRFKEFGSTVRITGLSGVGKTRFVQALFEHEVGSDALPKSDVIYADLGQELIPTASELITYLIANDFASYVVLDNCPPDVHRNLQKQAAASRAKLRLLTIEYDISDDKPEETDIIHLEPTSEAIVSTLLQKGFPGLGQINTDRIAEFSGGNARVALALASRVDADETLANFSDEALFERLFSQRKGNSSELLQRAEVLALAYSFNVARNEYGDELSVLGTLSGLSRHALHNGQAELLRRQLAQQRGNWRAVLPHALANRLAKRALQNIPLEDINAELFKRENLRLLQSCAHRLGYLHDFEPARTLALSWVQHGAPLSNISTCDDQHLAILNHVAPVFPEVVLRSIEQASIDPEFASRENENFARFVRLLCHLAYEDETFDRAATVLLKFAETEESGENNNSIIRQCQQLFSLYLSGTEATPKRRQAFVQRLINSGNPKQREITNELLKSAFRTHHWRGFGPFHFGARRRGPGWIPKTHEEQNSWYTGFIKLLLPPLESSQPNERNWARSMLASHFRDLWTYAQCHDLLERIIHTHGLEGQWPDMWLSIKATLRLDSPHLPPDSLCRLQSIERLTAPSNTLGEIRSYVLPDHWRHIDFRDGEYQENVDDLRKKVLNLGELAAAELGIIEDLGDEIWVARSEALSWFGQGLAKVTEARVPVFELLASSFTRYGSEKTQPTVFARFLRGVHDAAPSQAQELLERALAIPAFKHQAIYLLAAVPITAWASAQLLQLAQSGELEARHFEILSYGRVHEGIPNSEFASLLSAINALDSGYLSTVELLKMRFFGRAIQHPIDEDLCATIRETIRKLLAEHESSVKRAPGREFDEVLVLGLGAEAPVGEVGEIIEMVCEGVEAYRLYAFDLSHVIAVLIKNHLEIFLSALFERGNGRLGVAASLFKERVGLEVVSLNGAPLDRVVAWCGDNQERIQKVAGAMNSFVVRDPTEPSGDQPNGVVLSEHIKSLLAVAKDKKAVVEAIYEDISPCSWSGSRAKVMEIRTEAFRELLNHPHDDVQAQVRTKLPKLEQAIHFEQEREAAEHNQREQRFE</sequence>
<gene>
    <name evidence="1" type="ORF">I8J34_23765</name>
</gene>
<dbReference type="AlphaFoldDB" id="A0A944DHF3"/>
<reference evidence="2" key="1">
    <citation type="journal article" date="2022" name="ISME J.">
        <title>Genetic and phylogenetic analysis of dissimilatory iodate-reducing bacteria identifies potential niches across the world's oceans.</title>
        <authorList>
            <person name="Reyes-Umana V."/>
            <person name="Henning Z."/>
            <person name="Lee K."/>
            <person name="Barnum T.P."/>
            <person name="Coates J.D."/>
        </authorList>
    </citation>
    <scope>NUCLEOTIDE SEQUENCE [LARGE SCALE GENOMIC DNA]</scope>
    <source>
        <strain evidence="2">IR12</strain>
    </source>
</reference>
<evidence type="ECO:0000313" key="2">
    <source>
        <dbReference type="Proteomes" id="UP000694660"/>
    </source>
</evidence>
<accession>A0A944DHF3</accession>
<dbReference type="RefSeq" id="WP_214364118.1">
    <property type="nucleotide sequence ID" value="NZ_JAEKFT010000066.1"/>
</dbReference>
<name>A0A944DHF3_DENI1</name>